<evidence type="ECO:0000256" key="1">
    <source>
        <dbReference type="SAM" id="MobiDB-lite"/>
    </source>
</evidence>
<evidence type="ECO:0000313" key="3">
    <source>
        <dbReference type="Proteomes" id="UP000036367"/>
    </source>
</evidence>
<feature type="compositionally biased region" description="Pro residues" evidence="1">
    <location>
        <begin position="120"/>
        <end position="131"/>
    </location>
</feature>
<accession>A0A0J1B7L6</accession>
<feature type="region of interest" description="Disordered" evidence="1">
    <location>
        <begin position="103"/>
        <end position="136"/>
    </location>
</feature>
<dbReference type="OrthoDB" id="289213at2"/>
<keyword evidence="3" id="KW-1185">Reference proteome</keyword>
<dbReference type="RefSeq" id="WP_047816578.1">
    <property type="nucleotide sequence ID" value="NZ_LECT01000044.1"/>
</dbReference>
<comment type="caution">
    <text evidence="2">The sequence shown here is derived from an EMBL/GenBank/DDBJ whole genome shotgun (WGS) entry which is preliminary data.</text>
</comment>
<gene>
    <name evidence="2" type="ORF">RISK_005624</name>
</gene>
<name>A0A0J1B7L6_RHOIS</name>
<protein>
    <submittedName>
        <fullName evidence="2">Uncharacterized protein</fullName>
    </submittedName>
</protein>
<dbReference type="Proteomes" id="UP000036367">
    <property type="component" value="Unassembled WGS sequence"/>
</dbReference>
<dbReference type="AlphaFoldDB" id="A0A0J1B7L6"/>
<organism evidence="2 3">
    <name type="scientific">Rhodopirellula islandica</name>
    <dbReference type="NCBI Taxonomy" id="595434"/>
    <lineage>
        <taxon>Bacteria</taxon>
        <taxon>Pseudomonadati</taxon>
        <taxon>Planctomycetota</taxon>
        <taxon>Planctomycetia</taxon>
        <taxon>Pirellulales</taxon>
        <taxon>Pirellulaceae</taxon>
        <taxon>Rhodopirellula</taxon>
    </lineage>
</organism>
<dbReference type="Gene3D" id="2.30.30.700">
    <property type="entry name" value="SLA1 homology domain 1"/>
    <property type="match status" value="1"/>
</dbReference>
<dbReference type="EMBL" id="LECT01000044">
    <property type="protein sequence ID" value="KLU02558.1"/>
    <property type="molecule type" value="Genomic_DNA"/>
</dbReference>
<evidence type="ECO:0000313" key="2">
    <source>
        <dbReference type="EMBL" id="KLU02558.1"/>
    </source>
</evidence>
<dbReference type="STRING" id="595434.RISK_005624"/>
<dbReference type="PATRIC" id="fig|595434.4.peg.5340"/>
<reference evidence="2" key="1">
    <citation type="submission" date="2015-05" db="EMBL/GenBank/DDBJ databases">
        <title>Permanent draft genome of Rhodopirellula islandicus K833.</title>
        <authorList>
            <person name="Kizina J."/>
            <person name="Richter M."/>
            <person name="Glockner F.O."/>
            <person name="Harder J."/>
        </authorList>
    </citation>
    <scope>NUCLEOTIDE SEQUENCE [LARGE SCALE GENOMIC DNA]</scope>
    <source>
        <strain evidence="2">K833</strain>
    </source>
</reference>
<feature type="region of interest" description="Disordered" evidence="1">
    <location>
        <begin position="458"/>
        <end position="484"/>
    </location>
</feature>
<sequence>MFDRQVFFRQLPHRLSIRSITIGLSVAFGITLGTPSSLPAENWTSLTGNRTIQAQMVGLWNDNVILLMSSGQRVSVPMKSLIAESRIQAEEIATRLKEQRQSLSEELRQVADAESAAAPDPLPTPPAPPAYQPLAPNLPIDEAIEQIQSQIREGHLAVVVDALPPSFRSELDQLVDLAMQKIDANEWNQGNERLYRLVDLIVTRQNWIQSHPRLASGDPNSPSAFNEAFDELILPIANALRSGLADDAMTPDNIRQKGFTNWVRDRSESVAPYFRQLTQAFASSDPQWEVASFQEDTATIQRAGSGSQQPGQRRPNRGPTHEMVRVEGYWIPKALADHFPKWVEEQTQKLEAMADGGTSMAELAQNSGSMNPMASSTIQQSTQMFETFLQPLESAADATAFHEASEQMIATVQPMISMFSAMANMGGGRNQNGMSGYGNSGYGSGEPGYDDMNMGMDPSYGEPMMEDGSMDQSGPSYGMEPMNQ</sequence>
<proteinExistence type="predicted"/>